<reference evidence="1 2" key="1">
    <citation type="submission" date="2012-06" db="EMBL/GenBank/DDBJ databases">
        <title>Complete sequence of Thiocystis violascens DSM 198.</title>
        <authorList>
            <consortium name="US DOE Joint Genome Institute"/>
            <person name="Lucas S."/>
            <person name="Han J."/>
            <person name="Lapidus A."/>
            <person name="Cheng J.-F."/>
            <person name="Goodwin L."/>
            <person name="Pitluck S."/>
            <person name="Peters L."/>
            <person name="Ovchinnikova G."/>
            <person name="Teshima H."/>
            <person name="Detter J.C."/>
            <person name="Han C."/>
            <person name="Tapia R."/>
            <person name="Land M."/>
            <person name="Hauser L."/>
            <person name="Kyrpides N."/>
            <person name="Ivanova N."/>
            <person name="Pagani I."/>
            <person name="Vogl K."/>
            <person name="Liu Z."/>
            <person name="Frigaard N.-U."/>
            <person name="Bryant D."/>
            <person name="Woyke T."/>
        </authorList>
    </citation>
    <scope>NUCLEOTIDE SEQUENCE [LARGE SCALE GENOMIC DNA]</scope>
    <source>
        <strain evidence="2">ATCC 17096 / DSM 198 / 6111</strain>
    </source>
</reference>
<dbReference type="EMBL" id="CP003154">
    <property type="protein sequence ID" value="AFL75297.1"/>
    <property type="molecule type" value="Genomic_DNA"/>
</dbReference>
<dbReference type="RefSeq" id="WP_014779701.1">
    <property type="nucleotide sequence ID" value="NC_018012.1"/>
</dbReference>
<dbReference type="AlphaFoldDB" id="I3YE79"/>
<evidence type="ECO:0000313" key="1">
    <source>
        <dbReference type="EMBL" id="AFL75297.1"/>
    </source>
</evidence>
<dbReference type="HOGENOM" id="CLU_2412271_0_0_6"/>
<evidence type="ECO:0000313" key="2">
    <source>
        <dbReference type="Proteomes" id="UP000006062"/>
    </source>
</evidence>
<dbReference type="Proteomes" id="UP000006062">
    <property type="component" value="Chromosome"/>
</dbReference>
<proteinExistence type="predicted"/>
<accession>I3YE79</accession>
<gene>
    <name evidence="1" type="ordered locus">Thivi_3427</name>
</gene>
<sequence length="92" mass="9269">MGSGRPPAEVGGRFSIGGLELLEPTDNYGYTGELSPAEQALREQGRKFDRTVWQAVLIGSVAGTTIGAVAGGDAEDAVGGAIVGASIPGHET</sequence>
<dbReference type="STRING" id="765911.Thivi_3427"/>
<organism evidence="1 2">
    <name type="scientific">Thiocystis violascens (strain ATCC 17096 / DSM 198 / 6111)</name>
    <name type="common">Chromatium violascens</name>
    <dbReference type="NCBI Taxonomy" id="765911"/>
    <lineage>
        <taxon>Bacteria</taxon>
        <taxon>Pseudomonadati</taxon>
        <taxon>Pseudomonadota</taxon>
        <taxon>Gammaproteobacteria</taxon>
        <taxon>Chromatiales</taxon>
        <taxon>Chromatiaceae</taxon>
        <taxon>Thiocystis</taxon>
    </lineage>
</organism>
<dbReference type="KEGG" id="tvi:Thivi_3427"/>
<keyword evidence="2" id="KW-1185">Reference proteome</keyword>
<name>I3YE79_THIV6</name>
<dbReference type="OrthoDB" id="5770479at2"/>
<protein>
    <recommendedName>
        <fullName evidence="3">Glycine zipper domain-containing protein</fullName>
    </recommendedName>
</protein>
<evidence type="ECO:0008006" key="3">
    <source>
        <dbReference type="Google" id="ProtNLM"/>
    </source>
</evidence>